<evidence type="ECO:0000313" key="7">
    <source>
        <dbReference type="Proteomes" id="UP000184543"/>
    </source>
</evidence>
<evidence type="ECO:0000256" key="2">
    <source>
        <dbReference type="ARBA" id="ARBA00022884"/>
    </source>
</evidence>
<keyword evidence="2 3" id="KW-0694">RNA-binding</keyword>
<evidence type="ECO:0000256" key="4">
    <source>
        <dbReference type="SAM" id="Phobius"/>
    </source>
</evidence>
<evidence type="ECO:0000256" key="1">
    <source>
        <dbReference type="ARBA" id="ARBA00022555"/>
    </source>
</evidence>
<name>A0A1M6HT25_9FLAO</name>
<dbReference type="InterPro" id="IPR002547">
    <property type="entry name" value="tRNA-bd_dom"/>
</dbReference>
<sequence>MYKIKKLIGGTFAIFDTIFTLTVLVKSLGKLMKEQISWSDFEKIDMRVGTIIAVEDFPKARNPAYRVQIDFGPEIGVKKSSAQITVRYDKGDLIGKQVVAVVNFPKKQIADFMSECLVLGAVEGKDVTLLQPGFTVRNGLKIS</sequence>
<evidence type="ECO:0000256" key="3">
    <source>
        <dbReference type="PROSITE-ProRule" id="PRU00209"/>
    </source>
</evidence>
<dbReference type="EMBL" id="FQYU01000003">
    <property type="protein sequence ID" value="SHJ25287.1"/>
    <property type="molecule type" value="Genomic_DNA"/>
</dbReference>
<dbReference type="InterPro" id="IPR051270">
    <property type="entry name" value="Tyrosine-tRNA_ligase_regulator"/>
</dbReference>
<dbReference type="AlphaFoldDB" id="A0A1M6HT25"/>
<keyword evidence="4" id="KW-0812">Transmembrane</keyword>
<dbReference type="SUPFAM" id="SSF50249">
    <property type="entry name" value="Nucleic acid-binding proteins"/>
    <property type="match status" value="1"/>
</dbReference>
<dbReference type="FunFam" id="2.40.50.140:FF:000165">
    <property type="entry name" value="Chaperone CsaA"/>
    <property type="match status" value="1"/>
</dbReference>
<dbReference type="NCBIfam" id="TIGR02222">
    <property type="entry name" value="chap_CsaA"/>
    <property type="match status" value="1"/>
</dbReference>
<organism evidence="6 7">
    <name type="scientific">Pseudozobellia thermophila</name>
    <dbReference type="NCBI Taxonomy" id="192903"/>
    <lineage>
        <taxon>Bacteria</taxon>
        <taxon>Pseudomonadati</taxon>
        <taxon>Bacteroidota</taxon>
        <taxon>Flavobacteriia</taxon>
        <taxon>Flavobacteriales</taxon>
        <taxon>Flavobacteriaceae</taxon>
        <taxon>Pseudozobellia</taxon>
    </lineage>
</organism>
<keyword evidence="1 3" id="KW-0820">tRNA-binding</keyword>
<keyword evidence="7" id="KW-1185">Reference proteome</keyword>
<feature type="transmembrane region" description="Helical" evidence="4">
    <location>
        <begin position="6"/>
        <end position="25"/>
    </location>
</feature>
<keyword evidence="4" id="KW-1133">Transmembrane helix</keyword>
<dbReference type="STRING" id="192903.SAMN04488513_103166"/>
<dbReference type="Pfam" id="PF01588">
    <property type="entry name" value="tRNA_bind"/>
    <property type="match status" value="1"/>
</dbReference>
<dbReference type="NCBIfam" id="NF007494">
    <property type="entry name" value="PRK10089.1-3"/>
    <property type="match status" value="1"/>
</dbReference>
<dbReference type="PANTHER" id="PTHR11586:SF37">
    <property type="entry name" value="TRNA-BINDING DOMAIN-CONTAINING PROTEIN"/>
    <property type="match status" value="1"/>
</dbReference>
<dbReference type="PROSITE" id="PS50886">
    <property type="entry name" value="TRBD"/>
    <property type="match status" value="1"/>
</dbReference>
<gene>
    <name evidence="6" type="ORF">SAMN04488513_103166</name>
</gene>
<protein>
    <submittedName>
        <fullName evidence="6">tRNA-binding protein</fullName>
    </submittedName>
</protein>
<accession>A0A1M6HT25</accession>
<feature type="domain" description="TRNA-binding" evidence="5">
    <location>
        <begin position="40"/>
        <end position="143"/>
    </location>
</feature>
<dbReference type="GO" id="GO:0000049">
    <property type="term" value="F:tRNA binding"/>
    <property type="evidence" value="ECO:0007669"/>
    <property type="project" value="UniProtKB-UniRule"/>
</dbReference>
<evidence type="ECO:0000313" key="6">
    <source>
        <dbReference type="EMBL" id="SHJ25287.1"/>
    </source>
</evidence>
<dbReference type="CDD" id="cd02798">
    <property type="entry name" value="tRNA_bind_CsaA"/>
    <property type="match status" value="1"/>
</dbReference>
<evidence type="ECO:0000259" key="5">
    <source>
        <dbReference type="PROSITE" id="PS50886"/>
    </source>
</evidence>
<keyword evidence="4" id="KW-0472">Membrane</keyword>
<dbReference type="InterPro" id="IPR012340">
    <property type="entry name" value="NA-bd_OB-fold"/>
</dbReference>
<dbReference type="InterPro" id="IPR008231">
    <property type="entry name" value="CsaA"/>
</dbReference>
<dbReference type="NCBIfam" id="NF007495">
    <property type="entry name" value="PRK10089.1-4"/>
    <property type="match status" value="1"/>
</dbReference>
<dbReference type="Proteomes" id="UP000184543">
    <property type="component" value="Unassembled WGS sequence"/>
</dbReference>
<dbReference type="PANTHER" id="PTHR11586">
    <property type="entry name" value="TRNA-AMINOACYLATION COFACTOR ARC1 FAMILY MEMBER"/>
    <property type="match status" value="1"/>
</dbReference>
<reference evidence="7" key="1">
    <citation type="submission" date="2016-11" db="EMBL/GenBank/DDBJ databases">
        <authorList>
            <person name="Varghese N."/>
            <person name="Submissions S."/>
        </authorList>
    </citation>
    <scope>NUCLEOTIDE SEQUENCE [LARGE SCALE GENOMIC DNA]</scope>
    <source>
        <strain evidence="7">DSM 19858</strain>
    </source>
</reference>
<dbReference type="Gene3D" id="2.40.50.140">
    <property type="entry name" value="Nucleic acid-binding proteins"/>
    <property type="match status" value="1"/>
</dbReference>
<proteinExistence type="predicted"/>